<evidence type="ECO:0000313" key="3">
    <source>
        <dbReference type="Proteomes" id="UP001476282"/>
    </source>
</evidence>
<dbReference type="RefSeq" id="WP_353568123.1">
    <property type="nucleotide sequence ID" value="NZ_BAABRI010000019.1"/>
</dbReference>
<evidence type="ECO:0000313" key="2">
    <source>
        <dbReference type="EMBL" id="GAA5484024.1"/>
    </source>
</evidence>
<feature type="signal peptide" evidence="1">
    <location>
        <begin position="1"/>
        <end position="22"/>
    </location>
</feature>
<reference evidence="2 3" key="1">
    <citation type="submission" date="2024-02" db="EMBL/GenBank/DDBJ databases">
        <title>Haloferula sargassicola NBRC 104335.</title>
        <authorList>
            <person name="Ichikawa N."/>
            <person name="Katano-Makiyama Y."/>
            <person name="Hidaka K."/>
        </authorList>
    </citation>
    <scope>NUCLEOTIDE SEQUENCE [LARGE SCALE GENOMIC DNA]</scope>
    <source>
        <strain evidence="2 3">NBRC 104335</strain>
    </source>
</reference>
<evidence type="ECO:0008006" key="4">
    <source>
        <dbReference type="Google" id="ProtNLM"/>
    </source>
</evidence>
<dbReference type="Proteomes" id="UP001476282">
    <property type="component" value="Unassembled WGS sequence"/>
</dbReference>
<proteinExistence type="predicted"/>
<name>A0ABP9UXD9_9BACT</name>
<protein>
    <recommendedName>
        <fullName evidence="4">DUF4352 domain-containing protein</fullName>
    </recommendedName>
</protein>
<sequence>MTSKLIKRAAVAVALGTATLSAKESQPVIDHRTLDADVVTVIPTAPGITTTLVFPEPITGMDGVGMSADPNAEGALFNLSHAQGDDTFSVTPLRPDARTNVNVRVGEKIYVLLLLTDPERALFKRVFHDPPLPVPTPEEMLVSRRPETRETLIVAPARMLGLIDKCKAYPVLQSSDATSVDDLQKGRGPFPMSDSGDYSITPLEVYRKGEWDTLVFKVAITNQTDRELFYDPESFVVRAGSEAYTQAIGDAGGRVAPNTSSLAWFAVTGDQAEGSNNLDPDNPWQITVRLLEEGPPLLPRRSDRTITPSK</sequence>
<gene>
    <name evidence="2" type="ORF">Hsar01_03262</name>
</gene>
<dbReference type="EMBL" id="BAABRI010000019">
    <property type="protein sequence ID" value="GAA5484024.1"/>
    <property type="molecule type" value="Genomic_DNA"/>
</dbReference>
<accession>A0ABP9UXD9</accession>
<organism evidence="2 3">
    <name type="scientific">Haloferula sargassicola</name>
    <dbReference type="NCBI Taxonomy" id="490096"/>
    <lineage>
        <taxon>Bacteria</taxon>
        <taxon>Pseudomonadati</taxon>
        <taxon>Verrucomicrobiota</taxon>
        <taxon>Verrucomicrobiia</taxon>
        <taxon>Verrucomicrobiales</taxon>
        <taxon>Verrucomicrobiaceae</taxon>
        <taxon>Haloferula</taxon>
    </lineage>
</organism>
<feature type="chain" id="PRO_5047437405" description="DUF4352 domain-containing protein" evidence="1">
    <location>
        <begin position="23"/>
        <end position="310"/>
    </location>
</feature>
<keyword evidence="1" id="KW-0732">Signal</keyword>
<keyword evidence="3" id="KW-1185">Reference proteome</keyword>
<evidence type="ECO:0000256" key="1">
    <source>
        <dbReference type="SAM" id="SignalP"/>
    </source>
</evidence>
<comment type="caution">
    <text evidence="2">The sequence shown here is derived from an EMBL/GenBank/DDBJ whole genome shotgun (WGS) entry which is preliminary data.</text>
</comment>